<evidence type="ECO:0000256" key="1">
    <source>
        <dbReference type="ARBA" id="ARBA00007469"/>
    </source>
</evidence>
<dbReference type="SUPFAM" id="SSF55895">
    <property type="entry name" value="Ribonuclease Rh-like"/>
    <property type="match status" value="1"/>
</dbReference>
<dbReference type="PANTHER" id="PTHR11240:SF22">
    <property type="entry name" value="RIBONUCLEASE T2"/>
    <property type="match status" value="1"/>
</dbReference>
<comment type="caution">
    <text evidence="8">The sequence shown here is derived from an EMBL/GenBank/DDBJ whole genome shotgun (WGS) entry which is preliminary data.</text>
</comment>
<dbReference type="Gene3D" id="3.90.730.10">
    <property type="entry name" value="Ribonuclease T2-like"/>
    <property type="match status" value="1"/>
</dbReference>
<comment type="similarity">
    <text evidence="1 5">Belongs to the RNase T2 family.</text>
</comment>
<reference evidence="8 9" key="1">
    <citation type="submission" date="2016-08" db="EMBL/GenBank/DDBJ databases">
        <title>Genomes of anaerobic fungi encode conserved fungal cellulosomes for biomass hydrolysis.</title>
        <authorList>
            <consortium name="DOE Joint Genome Institute"/>
            <person name="Haitjema C.H."/>
            <person name="Gilmore S.P."/>
            <person name="Henske J.K."/>
            <person name="Solomon K.V."/>
            <person name="De Groot R."/>
            <person name="Kuo A."/>
            <person name="Mondo S.J."/>
            <person name="Salamov A.A."/>
            <person name="Labutti K."/>
            <person name="Zhao Z."/>
            <person name="Chiniquy J."/>
            <person name="Barry K."/>
            <person name="Brewer H.M."/>
            <person name="Purvine S.O."/>
            <person name="Wright A.T."/>
            <person name="Boxma B."/>
            <person name="Van Alen T."/>
            <person name="Hackstein J.H."/>
            <person name="Baker S.E."/>
            <person name="Grigoriev I.V."/>
            <person name="O'Malley M.A."/>
        </authorList>
    </citation>
    <scope>NUCLEOTIDE SEQUENCE [LARGE SCALE GENOMIC DNA]</scope>
    <source>
        <strain evidence="9">finn</strain>
    </source>
</reference>
<dbReference type="InterPro" id="IPR033130">
    <property type="entry name" value="RNase_T2_His_AS_2"/>
</dbReference>
<dbReference type="GO" id="GO:0005576">
    <property type="term" value="C:extracellular region"/>
    <property type="evidence" value="ECO:0007669"/>
    <property type="project" value="TreeGrafter"/>
</dbReference>
<evidence type="ECO:0000256" key="7">
    <source>
        <dbReference type="SAM" id="SignalP"/>
    </source>
</evidence>
<dbReference type="GO" id="GO:0003723">
    <property type="term" value="F:RNA binding"/>
    <property type="evidence" value="ECO:0007669"/>
    <property type="project" value="InterPro"/>
</dbReference>
<feature type="signal peptide" evidence="7">
    <location>
        <begin position="1"/>
        <end position="19"/>
    </location>
</feature>
<dbReference type="OrthoDB" id="435754at2759"/>
<evidence type="ECO:0000256" key="2">
    <source>
        <dbReference type="ARBA" id="ARBA00012571"/>
    </source>
</evidence>
<dbReference type="InterPro" id="IPR033697">
    <property type="entry name" value="Ribonuclease_T2_eukaryotic"/>
</dbReference>
<evidence type="ECO:0000256" key="3">
    <source>
        <dbReference type="ARBA" id="ARBA00023157"/>
    </source>
</evidence>
<dbReference type="Pfam" id="PF00445">
    <property type="entry name" value="Ribonuclease_T2"/>
    <property type="match status" value="1"/>
</dbReference>
<dbReference type="Proteomes" id="UP000193719">
    <property type="component" value="Unassembled WGS sequence"/>
</dbReference>
<sequence length="382" mass="44684">MKRIIYIIVLLYLVIQSNGRVFDSQLLLIEKKEIECPSFDIVACSNNEGLVNKCCIPDQGHMVLALQWLPSYCKNAGRNKPCKKGTLKKVEKDTWTLHGLWPGNCDGKTYLTNCNPEREEENIEEIIRTKDEDLLSEMEKIWLSGNPDQLKDNNWFWAHEWNKHGQCVSTITPQCLGSNYKKDDDIITYFEKAVELRSIYDLYPILEKADIVPNDKEGYSLDTLQDAFKSAFNNTQVEINCVYNKREKRQYMSEVRLCFHAKNTFEVEGPINCINAFSRCNPKYNVFYAVNPTKPKIPKNPEDAVSGNNYYIEEDEDDNISDDDDDENDYSFDDDDYDDDVEDDIEIKLNHRIKFKENKYIQENLIQDNLDFDNDYDNEDDY</sequence>
<feature type="chain" id="PRO_5012892167" description="ribonuclease T2" evidence="7">
    <location>
        <begin position="20"/>
        <end position="382"/>
    </location>
</feature>
<evidence type="ECO:0000256" key="4">
    <source>
        <dbReference type="PIRSR" id="PIRSR633697-1"/>
    </source>
</evidence>
<dbReference type="PANTHER" id="PTHR11240">
    <property type="entry name" value="RIBONUCLEASE T2"/>
    <property type="match status" value="1"/>
</dbReference>
<dbReference type="GO" id="GO:0033897">
    <property type="term" value="F:ribonuclease T2 activity"/>
    <property type="evidence" value="ECO:0007669"/>
    <property type="project" value="UniProtKB-EC"/>
</dbReference>
<dbReference type="CDD" id="cd01061">
    <property type="entry name" value="RNase_T2_euk"/>
    <property type="match status" value="1"/>
</dbReference>
<feature type="region of interest" description="Disordered" evidence="6">
    <location>
        <begin position="314"/>
        <end position="339"/>
    </location>
</feature>
<dbReference type="GO" id="GO:0006401">
    <property type="term" value="P:RNA catabolic process"/>
    <property type="evidence" value="ECO:0007669"/>
    <property type="project" value="TreeGrafter"/>
</dbReference>
<keyword evidence="3" id="KW-1015">Disulfide bond</keyword>
<evidence type="ECO:0000256" key="5">
    <source>
        <dbReference type="RuleBase" id="RU004328"/>
    </source>
</evidence>
<feature type="active site" evidence="4">
    <location>
        <position position="98"/>
    </location>
</feature>
<feature type="active site" evidence="4">
    <location>
        <position position="164"/>
    </location>
</feature>
<keyword evidence="7" id="KW-0732">Signal</keyword>
<evidence type="ECO:0000256" key="6">
    <source>
        <dbReference type="SAM" id="MobiDB-lite"/>
    </source>
</evidence>
<name>A0A1Y1UWR2_9FUNG</name>
<dbReference type="InterPro" id="IPR036430">
    <property type="entry name" value="RNase_T2-like_sf"/>
</dbReference>
<feature type="active site" evidence="4">
    <location>
        <position position="160"/>
    </location>
</feature>
<evidence type="ECO:0000313" key="9">
    <source>
        <dbReference type="Proteomes" id="UP000193719"/>
    </source>
</evidence>
<dbReference type="AlphaFoldDB" id="A0A1Y1UWR2"/>
<dbReference type="PROSITE" id="PS00530">
    <property type="entry name" value="RNASE_T2_1"/>
    <property type="match status" value="1"/>
</dbReference>
<accession>A0A1Y1UWR2</accession>
<dbReference type="EC" id="4.6.1.19" evidence="2"/>
<dbReference type="STRING" id="1754191.A0A1Y1UWR2"/>
<dbReference type="InterPro" id="IPR001568">
    <property type="entry name" value="RNase_T2-like"/>
</dbReference>
<proteinExistence type="inferred from homology"/>
<dbReference type="EMBL" id="MCFH01000072">
    <property type="protein sequence ID" value="ORX42066.1"/>
    <property type="molecule type" value="Genomic_DNA"/>
</dbReference>
<reference evidence="8 9" key="2">
    <citation type="submission" date="2016-08" db="EMBL/GenBank/DDBJ databases">
        <title>Pervasive Adenine N6-methylation of Active Genes in Fungi.</title>
        <authorList>
            <consortium name="DOE Joint Genome Institute"/>
            <person name="Mondo S.J."/>
            <person name="Dannebaum R.O."/>
            <person name="Kuo R.C."/>
            <person name="Labutti K."/>
            <person name="Haridas S."/>
            <person name="Kuo A."/>
            <person name="Salamov A."/>
            <person name="Ahrendt S.R."/>
            <person name="Lipzen A."/>
            <person name="Sullivan W."/>
            <person name="Andreopoulos W.B."/>
            <person name="Clum A."/>
            <person name="Lindquist E."/>
            <person name="Daum C."/>
            <person name="Ramamoorthy G.K."/>
            <person name="Gryganskyi A."/>
            <person name="Culley D."/>
            <person name="Magnuson J.K."/>
            <person name="James T.Y."/>
            <person name="O'Malley M.A."/>
            <person name="Stajich J.E."/>
            <person name="Spatafora J.W."/>
            <person name="Visel A."/>
            <person name="Grigoriev I.V."/>
        </authorList>
    </citation>
    <scope>NUCLEOTIDE SEQUENCE [LARGE SCALE GENOMIC DNA]</scope>
    <source>
        <strain evidence="9">finn</strain>
    </source>
</reference>
<evidence type="ECO:0000313" key="8">
    <source>
        <dbReference type="EMBL" id="ORX42066.1"/>
    </source>
</evidence>
<dbReference type="PROSITE" id="PS00531">
    <property type="entry name" value="RNASE_T2_2"/>
    <property type="match status" value="1"/>
</dbReference>
<organism evidence="8 9">
    <name type="scientific">Piromyces finnis</name>
    <dbReference type="NCBI Taxonomy" id="1754191"/>
    <lineage>
        <taxon>Eukaryota</taxon>
        <taxon>Fungi</taxon>
        <taxon>Fungi incertae sedis</taxon>
        <taxon>Chytridiomycota</taxon>
        <taxon>Chytridiomycota incertae sedis</taxon>
        <taxon>Neocallimastigomycetes</taxon>
        <taxon>Neocallimastigales</taxon>
        <taxon>Neocallimastigaceae</taxon>
        <taxon>Piromyces</taxon>
    </lineage>
</organism>
<dbReference type="InterPro" id="IPR018188">
    <property type="entry name" value="RNase_T2_His_AS_1"/>
</dbReference>
<gene>
    <name evidence="8" type="ORF">BCR36DRAFT_338240</name>
</gene>
<protein>
    <recommendedName>
        <fullName evidence="2">ribonuclease T2</fullName>
        <ecNumber evidence="2">4.6.1.19</ecNumber>
    </recommendedName>
</protein>
<keyword evidence="9" id="KW-1185">Reference proteome</keyword>